<reference evidence="2 3" key="1">
    <citation type="submission" date="2016-02" db="EMBL/GenBank/DDBJ databases">
        <title>Comparison of Clostridium stercorarium subspecies using comparative genomics and transcriptomics.</title>
        <authorList>
            <person name="Schellenberg J."/>
            <person name="Thallinger G."/>
            <person name="Levin D.B."/>
            <person name="Zhang X."/>
            <person name="Alvare G."/>
            <person name="Fristensky B."/>
            <person name="Sparling R."/>
        </authorList>
    </citation>
    <scope>NUCLEOTIDE SEQUENCE [LARGE SCALE GENOMIC DNA]</scope>
    <source>
        <strain evidence="2 3">DSM 2910</strain>
    </source>
</reference>
<dbReference type="AlphaFoldDB" id="A0A1B1YBT5"/>
<accession>A0A1B1YBT5</accession>
<sequence length="68" mass="7914">MTKHKGYVKLKIPLLRRRKRRISRKVNIKHLTKDKRHDKLRIRHGEDGEGKDSGSGKADGESEPDIEN</sequence>
<evidence type="ECO:0000256" key="1">
    <source>
        <dbReference type="SAM" id="MobiDB-lite"/>
    </source>
</evidence>
<dbReference type="Proteomes" id="UP000092971">
    <property type="component" value="Chromosome"/>
</dbReference>
<dbReference type="EMBL" id="CP014672">
    <property type="protein sequence ID" value="ANW98235.1"/>
    <property type="molecule type" value="Genomic_DNA"/>
</dbReference>
<organism evidence="2 3">
    <name type="scientific">Thermoclostridium stercorarium subsp. thermolacticum DSM 2910</name>
    <dbReference type="NCBI Taxonomy" id="1121336"/>
    <lineage>
        <taxon>Bacteria</taxon>
        <taxon>Bacillati</taxon>
        <taxon>Bacillota</taxon>
        <taxon>Clostridia</taxon>
        <taxon>Eubacteriales</taxon>
        <taxon>Oscillospiraceae</taxon>
        <taxon>Thermoclostridium</taxon>
    </lineage>
</organism>
<feature type="region of interest" description="Disordered" evidence="1">
    <location>
        <begin position="31"/>
        <end position="68"/>
    </location>
</feature>
<proteinExistence type="predicted"/>
<evidence type="ECO:0000313" key="2">
    <source>
        <dbReference type="EMBL" id="ANW98235.1"/>
    </source>
</evidence>
<feature type="compositionally biased region" description="Basic residues" evidence="1">
    <location>
        <begin position="31"/>
        <end position="42"/>
    </location>
</feature>
<protein>
    <submittedName>
        <fullName evidence="2">Uncharacterized protein</fullName>
    </submittedName>
</protein>
<evidence type="ECO:0000313" key="3">
    <source>
        <dbReference type="Proteomes" id="UP000092971"/>
    </source>
</evidence>
<feature type="compositionally biased region" description="Basic and acidic residues" evidence="1">
    <location>
        <begin position="43"/>
        <end position="60"/>
    </location>
</feature>
<name>A0A1B1YBT5_THEST</name>
<gene>
    <name evidence="2" type="ORF">CSTERTH_03870</name>
</gene>